<comment type="caution">
    <text evidence="2">The sequence shown here is derived from an EMBL/GenBank/DDBJ whole genome shotgun (WGS) entry which is preliminary data.</text>
</comment>
<evidence type="ECO:0000313" key="3">
    <source>
        <dbReference type="Proteomes" id="UP001208570"/>
    </source>
</evidence>
<dbReference type="EMBL" id="JAODUP010001523">
    <property type="protein sequence ID" value="KAK2139975.1"/>
    <property type="molecule type" value="Genomic_DNA"/>
</dbReference>
<name>A0AAD9MNN6_9ANNE</name>
<evidence type="ECO:0000256" key="1">
    <source>
        <dbReference type="SAM" id="MobiDB-lite"/>
    </source>
</evidence>
<accession>A0AAD9MNN6</accession>
<gene>
    <name evidence="2" type="ORF">LSH36_1523g00034</name>
</gene>
<evidence type="ECO:0000313" key="2">
    <source>
        <dbReference type="EMBL" id="KAK2139975.1"/>
    </source>
</evidence>
<feature type="non-terminal residue" evidence="2">
    <location>
        <position position="1"/>
    </location>
</feature>
<protein>
    <submittedName>
        <fullName evidence="2">Uncharacterized protein</fullName>
    </submittedName>
</protein>
<reference evidence="2" key="1">
    <citation type="journal article" date="2023" name="Mol. Biol. Evol.">
        <title>Third-Generation Sequencing Reveals the Adaptive Role of the Epigenome in Three Deep-Sea Polychaetes.</title>
        <authorList>
            <person name="Perez M."/>
            <person name="Aroh O."/>
            <person name="Sun Y."/>
            <person name="Lan Y."/>
            <person name="Juniper S.K."/>
            <person name="Young C.R."/>
            <person name="Angers B."/>
            <person name="Qian P.Y."/>
        </authorList>
    </citation>
    <scope>NUCLEOTIDE SEQUENCE</scope>
    <source>
        <strain evidence="2">P08H-3</strain>
    </source>
</reference>
<sequence>ELHRIVSLSAMALISPRMRPQTSDLLHTNPDGLGDNNDFSLSQSLDALISPRYNSPAEEYRKGYDKTHPNVNNLMKCKNGEDMRTSVSYSAGMMTEEDLVTAEKQDTVIQ</sequence>
<dbReference type="AlphaFoldDB" id="A0AAD9MNN6"/>
<proteinExistence type="predicted"/>
<feature type="region of interest" description="Disordered" evidence="1">
    <location>
        <begin position="59"/>
        <end position="79"/>
    </location>
</feature>
<dbReference type="Proteomes" id="UP001208570">
    <property type="component" value="Unassembled WGS sequence"/>
</dbReference>
<organism evidence="2 3">
    <name type="scientific">Paralvinella palmiformis</name>
    <dbReference type="NCBI Taxonomy" id="53620"/>
    <lineage>
        <taxon>Eukaryota</taxon>
        <taxon>Metazoa</taxon>
        <taxon>Spiralia</taxon>
        <taxon>Lophotrochozoa</taxon>
        <taxon>Annelida</taxon>
        <taxon>Polychaeta</taxon>
        <taxon>Sedentaria</taxon>
        <taxon>Canalipalpata</taxon>
        <taxon>Terebellida</taxon>
        <taxon>Terebelliformia</taxon>
        <taxon>Alvinellidae</taxon>
        <taxon>Paralvinella</taxon>
    </lineage>
</organism>
<keyword evidence="3" id="KW-1185">Reference proteome</keyword>
<feature type="compositionally biased region" description="Basic and acidic residues" evidence="1">
    <location>
        <begin position="59"/>
        <end position="68"/>
    </location>
</feature>
<feature type="region of interest" description="Disordered" evidence="1">
    <location>
        <begin position="17"/>
        <end position="40"/>
    </location>
</feature>